<protein>
    <submittedName>
        <fullName evidence="2">Uncharacterized protein</fullName>
    </submittedName>
</protein>
<proteinExistence type="predicted"/>
<evidence type="ECO:0000313" key="3">
    <source>
        <dbReference type="Proteomes" id="UP000699462"/>
    </source>
</evidence>
<dbReference type="Proteomes" id="UP000699462">
    <property type="component" value="Unassembled WGS sequence"/>
</dbReference>
<dbReference type="Pfam" id="PF25571">
    <property type="entry name" value="TPR_CCP1_N"/>
    <property type="match status" value="2"/>
</dbReference>
<accession>A0A8T0D6Y3</accession>
<dbReference type="OrthoDB" id="6272831at2759"/>
<gene>
    <name evidence="2" type="ORF">P879_07841</name>
</gene>
<evidence type="ECO:0000313" key="2">
    <source>
        <dbReference type="EMBL" id="KAF8562401.1"/>
    </source>
</evidence>
<feature type="region of interest" description="Disordered" evidence="1">
    <location>
        <begin position="659"/>
        <end position="688"/>
    </location>
</feature>
<dbReference type="InterPro" id="IPR011989">
    <property type="entry name" value="ARM-like"/>
</dbReference>
<feature type="compositionally biased region" description="Polar residues" evidence="1">
    <location>
        <begin position="766"/>
        <end position="778"/>
    </location>
</feature>
<keyword evidence="3" id="KW-1185">Reference proteome</keyword>
<evidence type="ECO:0000256" key="1">
    <source>
        <dbReference type="SAM" id="MobiDB-lite"/>
    </source>
</evidence>
<sequence length="784" mass="83666">MERLEIVMEVLQSYCCDSKAVKCKEEDFQMIRSSIQKVNALISNGEQRRRFCTNESYSHTLIYVLLFLTDRLIRLFVVRLLFRLLFKSGYRKHAPSLVQKGLTRALFQALYLESAESTPSEEFMIRIHQLLCRLGHFDRRFGARARVSQCLPITLGLLRAQVALLGTCTSVPSYAVTGANSGLANSATGCSSATQSTGGSSNSSTTGGHGSFGTSFGNITSGGSVSTSTVHATGLSTNTYHGPMTSTALSIPSSLSRNLITLLRTLRLYVVSGGGRSNSSILGRTGAILLLVRLLAIVTGSPTPKLYPGRLSPSISANKSNANVTSSSCPSVSPKAGYNSSPNSVASHKNTCVSSSECALNNDGYGAAGGFSSFGINSSSLAFSRTNNESGLAIGSPIVTAVTATASAGAALRRQRIQMLTSSHKETGHHRNPMSFLASSAASLLSTPPTLLAPGVRHHSKLLRLILNTLHCLIRWKHNAGRAIDAGGLSILLDLFLDVHRCDLHGRRISLQRSSLACLRCLTSSRTGRKLFISCGGLHTLFAICAGYVGPDPLDRTGLNRTYSTHNFTTEANSSCSRTAKHVPSVIPQGGARTSSHTEFSTVQYVSTSVENEMRSTRTNVLTIQEPATVMSQATPTFPVTTTNPTFSVAVSTPCARSSAAPSPLMLTRGEAGSGAGDSARSDFSRRGTRRFGKSTDLVAILGEACMLLRRCCPRSRLPVTSAEGVLRCSLPLDLNIRASKDLSVKSDQATTGDRLIVPDSKPNKEMSQTTDDLASSCKTEDKR</sequence>
<feature type="region of interest" description="Disordered" evidence="1">
    <location>
        <begin position="748"/>
        <end position="784"/>
    </location>
</feature>
<comment type="caution">
    <text evidence="2">The sequence shown here is derived from an EMBL/GenBank/DDBJ whole genome shotgun (WGS) entry which is preliminary data.</text>
</comment>
<organism evidence="2 3">
    <name type="scientific">Paragonimus westermani</name>
    <dbReference type="NCBI Taxonomy" id="34504"/>
    <lineage>
        <taxon>Eukaryota</taxon>
        <taxon>Metazoa</taxon>
        <taxon>Spiralia</taxon>
        <taxon>Lophotrochozoa</taxon>
        <taxon>Platyhelminthes</taxon>
        <taxon>Trematoda</taxon>
        <taxon>Digenea</taxon>
        <taxon>Plagiorchiida</taxon>
        <taxon>Troglotremata</taxon>
        <taxon>Troglotrematidae</taxon>
        <taxon>Paragonimus</taxon>
    </lineage>
</organism>
<dbReference type="AlphaFoldDB" id="A0A8T0D6Y3"/>
<dbReference type="EMBL" id="JTDF01020586">
    <property type="protein sequence ID" value="KAF8562401.1"/>
    <property type="molecule type" value="Genomic_DNA"/>
</dbReference>
<name>A0A8T0D6Y3_9TREM</name>
<reference evidence="2 3" key="1">
    <citation type="submission" date="2019-07" db="EMBL/GenBank/DDBJ databases">
        <title>Annotation for the trematode Paragonimus westermani.</title>
        <authorList>
            <person name="Choi Y.-J."/>
        </authorList>
    </citation>
    <scope>NUCLEOTIDE SEQUENCE [LARGE SCALE GENOMIC DNA]</scope>
    <source>
        <strain evidence="2">180907_Pwestermani</strain>
    </source>
</reference>
<dbReference type="Gene3D" id="1.25.10.10">
    <property type="entry name" value="Leucine-rich Repeat Variant"/>
    <property type="match status" value="1"/>
</dbReference>